<dbReference type="Proteomes" id="UP000606900">
    <property type="component" value="Unassembled WGS sequence"/>
</dbReference>
<dbReference type="EMBL" id="LN734822">
    <property type="protein sequence ID" value="CEL24271.1"/>
    <property type="molecule type" value="Genomic_DNA"/>
</dbReference>
<gene>
    <name evidence="2" type="ORF">BRM9_1729</name>
    <name evidence="3" type="ORF">DSM1535_2369</name>
    <name evidence="5" type="ORF">ISP06_01235</name>
    <name evidence="4" type="ORF">MB9_0627</name>
</gene>
<dbReference type="KEGG" id="mfc:BRM9_1729"/>
<dbReference type="InterPro" id="IPR024502">
    <property type="entry name" value="DUF3194"/>
</dbReference>
<proteinExistence type="inferred from homology"/>
<reference evidence="3" key="2">
    <citation type="submission" date="2014-08" db="EMBL/GenBank/DDBJ databases">
        <authorList>
            <person name="Wibberg D."/>
        </authorList>
    </citation>
    <scope>NUCLEOTIDE SEQUENCE</scope>
</reference>
<dbReference type="KEGG" id="mfi:DSM1535_2369"/>
<sequence length="92" mass="10331">MKKLTDQEMENISEAAAVAAEDYIFSKISKKEVLDLELRVEFHEANEENGLDVDVEVELFLDELSTADDSLADEAAQAALEEIDRQVEKLSE</sequence>
<reference evidence="4" key="3">
    <citation type="submission" date="2014-09" db="EMBL/GenBank/DDBJ databases">
        <authorList>
            <person name="Bishop-Lilly K.A."/>
            <person name="Broomall S.M."/>
            <person name="Chain P.S."/>
            <person name="Chertkov O."/>
            <person name="Coyne S.R."/>
            <person name="Daligault H.E."/>
            <person name="Davenport K.W."/>
            <person name="Erkkila T."/>
            <person name="Frey K.G."/>
            <person name="Gibbons H.S."/>
            <person name="Gu W."/>
            <person name="Jaissle J."/>
            <person name="Johnson S.L."/>
            <person name="Koroleva G.I."/>
            <person name="Ladner J.T."/>
            <person name="Lo C.-C."/>
            <person name="Minogue T.D."/>
            <person name="Munk C."/>
            <person name="Palacios G.F."/>
            <person name="Redden C.L."/>
            <person name="Rosenzweig C.N."/>
            <person name="Scholz M.B."/>
            <person name="Teshima H."/>
            <person name="Xu Y."/>
        </authorList>
    </citation>
    <scope>NUCLEOTIDE SEQUENCE</scope>
    <source>
        <strain evidence="4">Mb9</strain>
    </source>
</reference>
<evidence type="ECO:0000256" key="1">
    <source>
        <dbReference type="ARBA" id="ARBA00008515"/>
    </source>
</evidence>
<dbReference type="Gene3D" id="3.30.300.100">
    <property type="entry name" value="MTH677-like"/>
    <property type="match status" value="1"/>
</dbReference>
<evidence type="ECO:0000313" key="4">
    <source>
        <dbReference type="EMBL" id="CEL24271.1"/>
    </source>
</evidence>
<reference evidence="2" key="1">
    <citation type="submission" date="2013-12" db="EMBL/GenBank/DDBJ databases">
        <title>The complete genome sequence of Methanobacterium sp. BRM9.</title>
        <authorList>
            <consortium name="Pastoral Greenhouse Gas Research Consortium"/>
            <person name="Kelly W.J."/>
            <person name="Leahy S.C."/>
            <person name="Perry R."/>
            <person name="Li D."/>
            <person name="Altermann E."/>
            <person name="Lambie S.C."/>
            <person name="Attwood G.T."/>
        </authorList>
    </citation>
    <scope>NUCLEOTIDE SEQUENCE [LARGE SCALE GENOMIC DNA]</scope>
    <source>
        <strain evidence="2">BRM9</strain>
    </source>
</reference>
<name>A0A090I550_METFO</name>
<dbReference type="Pfam" id="PF11419">
    <property type="entry name" value="DUF3194"/>
    <property type="match status" value="1"/>
</dbReference>
<dbReference type="GeneID" id="26738886"/>
<dbReference type="STRING" id="2162.BRM9_1729"/>
<reference evidence="5" key="4">
    <citation type="submission" date="2020-10" db="EMBL/GenBank/DDBJ databases">
        <title>Dehalococcoides mccartyi of a TCE/Cr reducing biochatode.</title>
        <authorList>
            <person name="Matturro B."/>
        </authorList>
    </citation>
    <scope>NUCLEOTIDE SEQUENCE</scope>
    <source>
        <strain evidence="5">Bin2</strain>
    </source>
</reference>
<evidence type="ECO:0000313" key="5">
    <source>
        <dbReference type="EMBL" id="MBF4474081.1"/>
    </source>
</evidence>
<dbReference type="EMBL" id="LN515531">
    <property type="protein sequence ID" value="CEA14782.1"/>
    <property type="molecule type" value="Genomic_DNA"/>
</dbReference>
<dbReference type="PATRIC" id="fig|2162.10.peg.654"/>
<dbReference type="OrthoDB" id="70168at2157"/>
<keyword evidence="6" id="KW-1185">Reference proteome</keyword>
<organism evidence="3">
    <name type="scientific">Methanobacterium formicicum</name>
    <dbReference type="NCBI Taxonomy" id="2162"/>
    <lineage>
        <taxon>Archaea</taxon>
        <taxon>Methanobacteriati</taxon>
        <taxon>Methanobacteriota</taxon>
        <taxon>Methanomada group</taxon>
        <taxon>Methanobacteria</taxon>
        <taxon>Methanobacteriales</taxon>
        <taxon>Methanobacteriaceae</taxon>
        <taxon>Methanobacterium</taxon>
    </lineage>
</organism>
<evidence type="ECO:0000313" key="2">
    <source>
        <dbReference type="EMBL" id="AIS32539.1"/>
    </source>
</evidence>
<accession>A0A090I550</accession>
<dbReference type="InterPro" id="IPR035954">
    <property type="entry name" value="MTH677-like_sf"/>
</dbReference>
<dbReference type="Proteomes" id="UP000062768">
    <property type="component" value="Chromosome I"/>
</dbReference>
<protein>
    <submittedName>
        <fullName evidence="5">DUF3194 domain-containing protein</fullName>
    </submittedName>
</protein>
<evidence type="ECO:0000313" key="3">
    <source>
        <dbReference type="EMBL" id="CEA14782.1"/>
    </source>
</evidence>
<dbReference type="EMBL" id="CP006933">
    <property type="protein sequence ID" value="AIS32539.1"/>
    <property type="molecule type" value="Genomic_DNA"/>
</dbReference>
<dbReference type="SUPFAM" id="SSF110783">
    <property type="entry name" value="Hypothetical protein MTH677"/>
    <property type="match status" value="1"/>
</dbReference>
<comment type="similarity">
    <text evidence="1">Belongs to the UPF0440 family.</text>
</comment>
<evidence type="ECO:0000313" key="6">
    <source>
        <dbReference type="Proteomes" id="UP000062768"/>
    </source>
</evidence>
<dbReference type="RefSeq" id="WP_048073673.1">
    <property type="nucleotide sequence ID" value="NZ_CALCVY010000064.1"/>
</dbReference>
<dbReference type="EMBL" id="JADIIL010000007">
    <property type="protein sequence ID" value="MBF4474081.1"/>
    <property type="molecule type" value="Genomic_DNA"/>
</dbReference>
<dbReference type="Proteomes" id="UP000029661">
    <property type="component" value="Chromosome"/>
</dbReference>
<dbReference type="AlphaFoldDB" id="A0A090I550"/>